<reference evidence="4 5" key="1">
    <citation type="submission" date="2019-11" db="EMBL/GenBank/DDBJ databases">
        <title>Nocardia sp. nov. CT2-14 isolated from soil.</title>
        <authorList>
            <person name="Kanchanasin P."/>
            <person name="Tanasupawat S."/>
            <person name="Yuki M."/>
            <person name="Kudo T."/>
        </authorList>
    </citation>
    <scope>NUCLEOTIDE SEQUENCE [LARGE SCALE GENOMIC DNA]</scope>
    <source>
        <strain evidence="4 5">CT2-14</strain>
    </source>
</reference>
<dbReference type="EMBL" id="WMBB01000005">
    <property type="protein sequence ID" value="MTE13374.1"/>
    <property type="molecule type" value="Genomic_DNA"/>
</dbReference>
<evidence type="ECO:0000313" key="5">
    <source>
        <dbReference type="Proteomes" id="UP000432464"/>
    </source>
</evidence>
<dbReference type="Pfam" id="PF08279">
    <property type="entry name" value="HTH_11"/>
    <property type="match status" value="1"/>
</dbReference>
<dbReference type="InterPro" id="IPR013196">
    <property type="entry name" value="HTH_11"/>
</dbReference>
<evidence type="ECO:0000313" key="4">
    <source>
        <dbReference type="EMBL" id="MTE13374.1"/>
    </source>
</evidence>
<dbReference type="RefSeq" id="WP_328290014.1">
    <property type="nucleotide sequence ID" value="NZ_WMBB01000005.1"/>
</dbReference>
<gene>
    <name evidence="4" type="ORF">GLP40_11395</name>
</gene>
<feature type="domain" description="HTH deoR-type" evidence="3">
    <location>
        <begin position="4"/>
        <end position="63"/>
    </location>
</feature>
<sequence>MTRPTVRVLALLELLQSGGTRTMTELAEHLGVDTRTVRRYIDHLIDLEVPVEAVRGRYGGYRLTPGFRLPPLMFSDDEALVVLLGLIAGQRTGLTAAAATANETAAAKIRRVLPARLADRLTSVLESVSFTEPPGRSEAPEAAVLLAVTDAVHHHRPLSIRYTDRHGRPTRRIVHPHGVIAHAGRWYVTATDPDLAQGRTFRLDRITDARTLPGSFEPAADSDPAQSLLTGFATAPYRHEVIVRIHATLDHIRHQLPASIAVLEDLEPHRAPDPATERWYRVEIRAERLDWLPSILAALDRPFTIDRPTELRSLVTEFADRFTTRAHHA</sequence>
<dbReference type="PANTHER" id="PTHR34580:SF3">
    <property type="entry name" value="PROTEIN PAFB"/>
    <property type="match status" value="1"/>
</dbReference>
<keyword evidence="2" id="KW-0804">Transcription</keyword>
<keyword evidence="1" id="KW-0805">Transcription regulation</keyword>
<dbReference type="Proteomes" id="UP000432464">
    <property type="component" value="Unassembled WGS sequence"/>
</dbReference>
<dbReference type="Pfam" id="PF13280">
    <property type="entry name" value="WYL"/>
    <property type="match status" value="1"/>
</dbReference>
<accession>A0A6I3KYS1</accession>
<comment type="caution">
    <text evidence="4">The sequence shown here is derived from an EMBL/GenBank/DDBJ whole genome shotgun (WGS) entry which is preliminary data.</text>
</comment>
<dbReference type="InterPro" id="IPR028349">
    <property type="entry name" value="PafC-like"/>
</dbReference>
<dbReference type="Gene3D" id="1.10.10.10">
    <property type="entry name" value="Winged helix-like DNA-binding domain superfamily/Winged helix DNA-binding domain"/>
    <property type="match status" value="1"/>
</dbReference>
<evidence type="ECO:0000259" key="3">
    <source>
        <dbReference type="PROSITE" id="PS51000"/>
    </source>
</evidence>
<dbReference type="SUPFAM" id="SSF46785">
    <property type="entry name" value="Winged helix' DNA-binding domain"/>
    <property type="match status" value="1"/>
</dbReference>
<evidence type="ECO:0000256" key="2">
    <source>
        <dbReference type="ARBA" id="ARBA00023163"/>
    </source>
</evidence>
<dbReference type="InterPro" id="IPR036388">
    <property type="entry name" value="WH-like_DNA-bd_sf"/>
</dbReference>
<dbReference type="InterPro" id="IPR001034">
    <property type="entry name" value="DeoR_HTH"/>
</dbReference>
<dbReference type="PROSITE" id="PS52050">
    <property type="entry name" value="WYL"/>
    <property type="match status" value="1"/>
</dbReference>
<dbReference type="InterPro" id="IPR026881">
    <property type="entry name" value="WYL_dom"/>
</dbReference>
<dbReference type="GO" id="GO:0003700">
    <property type="term" value="F:DNA-binding transcription factor activity"/>
    <property type="evidence" value="ECO:0007669"/>
    <property type="project" value="InterPro"/>
</dbReference>
<dbReference type="AlphaFoldDB" id="A0A6I3KYS1"/>
<dbReference type="InterPro" id="IPR036390">
    <property type="entry name" value="WH_DNA-bd_sf"/>
</dbReference>
<protein>
    <submittedName>
        <fullName evidence="4">WYL domain-containing protein</fullName>
    </submittedName>
</protein>
<dbReference type="InterPro" id="IPR051534">
    <property type="entry name" value="CBASS_pafABC_assoc_protein"/>
</dbReference>
<keyword evidence="5" id="KW-1185">Reference proteome</keyword>
<evidence type="ECO:0000256" key="1">
    <source>
        <dbReference type="ARBA" id="ARBA00023015"/>
    </source>
</evidence>
<dbReference type="PROSITE" id="PS51000">
    <property type="entry name" value="HTH_DEOR_2"/>
    <property type="match status" value="1"/>
</dbReference>
<dbReference type="PANTHER" id="PTHR34580">
    <property type="match status" value="1"/>
</dbReference>
<proteinExistence type="predicted"/>
<dbReference type="PIRSF" id="PIRSF016838">
    <property type="entry name" value="PafC"/>
    <property type="match status" value="1"/>
</dbReference>
<organism evidence="4 5">
    <name type="scientific">Nocardia aurantiaca</name>
    <dbReference type="NCBI Taxonomy" id="2675850"/>
    <lineage>
        <taxon>Bacteria</taxon>
        <taxon>Bacillati</taxon>
        <taxon>Actinomycetota</taxon>
        <taxon>Actinomycetes</taxon>
        <taxon>Mycobacteriales</taxon>
        <taxon>Nocardiaceae</taxon>
        <taxon>Nocardia</taxon>
    </lineage>
</organism>
<name>A0A6I3KYS1_9NOCA</name>